<dbReference type="Proteomes" id="UP001372834">
    <property type="component" value="Unassembled WGS sequence"/>
</dbReference>
<keyword evidence="1" id="KW-0732">Signal</keyword>
<accession>A0AAN8PQ10</accession>
<organism evidence="2 3">
    <name type="scientific">Polyplax serrata</name>
    <name type="common">Common mouse louse</name>
    <dbReference type="NCBI Taxonomy" id="468196"/>
    <lineage>
        <taxon>Eukaryota</taxon>
        <taxon>Metazoa</taxon>
        <taxon>Ecdysozoa</taxon>
        <taxon>Arthropoda</taxon>
        <taxon>Hexapoda</taxon>
        <taxon>Insecta</taxon>
        <taxon>Pterygota</taxon>
        <taxon>Neoptera</taxon>
        <taxon>Paraneoptera</taxon>
        <taxon>Psocodea</taxon>
        <taxon>Troctomorpha</taxon>
        <taxon>Phthiraptera</taxon>
        <taxon>Anoplura</taxon>
        <taxon>Polyplacidae</taxon>
        <taxon>Polyplax</taxon>
    </lineage>
</organism>
<proteinExistence type="predicted"/>
<gene>
    <name evidence="2" type="ORF">RUM43_015027</name>
</gene>
<protein>
    <submittedName>
        <fullName evidence="2">Uncharacterized protein</fullName>
    </submittedName>
</protein>
<name>A0AAN8PQ10_POLSC</name>
<comment type="caution">
    <text evidence="2">The sequence shown here is derived from an EMBL/GenBank/DDBJ whole genome shotgun (WGS) entry which is preliminary data.</text>
</comment>
<feature type="signal peptide" evidence="1">
    <location>
        <begin position="1"/>
        <end position="22"/>
    </location>
</feature>
<dbReference type="AlphaFoldDB" id="A0AAN8PQ10"/>
<feature type="chain" id="PRO_5042986829" evidence="1">
    <location>
        <begin position="23"/>
        <end position="306"/>
    </location>
</feature>
<evidence type="ECO:0000256" key="1">
    <source>
        <dbReference type="SAM" id="SignalP"/>
    </source>
</evidence>
<reference evidence="2 3" key="1">
    <citation type="submission" date="2023-10" db="EMBL/GenBank/DDBJ databases">
        <title>Genomes of two closely related lineages of the louse Polyplax serrata with different host specificities.</title>
        <authorList>
            <person name="Martinu J."/>
            <person name="Tarabai H."/>
            <person name="Stefka J."/>
            <person name="Hypsa V."/>
        </authorList>
    </citation>
    <scope>NUCLEOTIDE SEQUENCE [LARGE SCALE GENOMIC DNA]</scope>
    <source>
        <strain evidence="2">HR10_N</strain>
    </source>
</reference>
<evidence type="ECO:0000313" key="2">
    <source>
        <dbReference type="EMBL" id="KAK6630234.1"/>
    </source>
</evidence>
<evidence type="ECO:0000313" key="3">
    <source>
        <dbReference type="Proteomes" id="UP001372834"/>
    </source>
</evidence>
<sequence>MVKASFLLFLSTILVTAGVSRAENVQLLEFDRELDPVRQAQIAPTAGPTENGDREKRLILLKKIGLKAGLIDLVFGKVDSFIDSKTRFINELDKHNVIKNQKYFGITTPPPRSHYGNELVGSLLNAKKNFVTSAVSSLIQGKLSKLSGSFGFGSGGHHSGSSLGASAGASLSPSLGASAGASLGSSLGASAGASLGSHASSGLSYGASVNLPTYTGPARIISKKSKSTDPPPIDFAVNAPVNFVIPDQLYGSSFTLVTNASKIIGDVIYNTADRAQELAERLNSKLKHKFGFKTKLIKVGDGDDKE</sequence>
<dbReference type="EMBL" id="JAWJWE010000013">
    <property type="protein sequence ID" value="KAK6630234.1"/>
    <property type="molecule type" value="Genomic_DNA"/>
</dbReference>